<evidence type="ECO:0000256" key="1">
    <source>
        <dbReference type="SAM" id="MobiDB-lite"/>
    </source>
</evidence>
<feature type="compositionally biased region" description="Basic and acidic residues" evidence="1">
    <location>
        <begin position="330"/>
        <end position="347"/>
    </location>
</feature>
<dbReference type="Proteomes" id="UP000095192">
    <property type="component" value="Unassembled WGS sequence"/>
</dbReference>
<evidence type="ECO:0000313" key="2">
    <source>
        <dbReference type="EMBL" id="OEH75518.1"/>
    </source>
</evidence>
<dbReference type="EMBL" id="JROU02001707">
    <property type="protein sequence ID" value="OEH75518.1"/>
    <property type="molecule type" value="Genomic_DNA"/>
</dbReference>
<feature type="compositionally biased region" description="Polar residues" evidence="1">
    <location>
        <begin position="348"/>
        <end position="364"/>
    </location>
</feature>
<protein>
    <submittedName>
        <fullName evidence="2">Uncharacterized protein</fullName>
    </submittedName>
</protein>
<evidence type="ECO:0000313" key="3">
    <source>
        <dbReference type="Proteomes" id="UP000095192"/>
    </source>
</evidence>
<accession>A0A1D3CWG9</accession>
<dbReference type="InParanoid" id="A0A1D3CWG9"/>
<comment type="caution">
    <text evidence="2">The sequence shown here is derived from an EMBL/GenBank/DDBJ whole genome shotgun (WGS) entry which is preliminary data.</text>
</comment>
<name>A0A1D3CWG9_9EIME</name>
<proteinExistence type="predicted"/>
<gene>
    <name evidence="2" type="ORF">cyc_01003</name>
</gene>
<keyword evidence="3" id="KW-1185">Reference proteome</keyword>
<dbReference type="VEuPathDB" id="ToxoDB:cyc_01003"/>
<feature type="region of interest" description="Disordered" evidence="1">
    <location>
        <begin position="321"/>
        <end position="383"/>
    </location>
</feature>
<dbReference type="AlphaFoldDB" id="A0A1D3CWG9"/>
<organism evidence="2 3">
    <name type="scientific">Cyclospora cayetanensis</name>
    <dbReference type="NCBI Taxonomy" id="88456"/>
    <lineage>
        <taxon>Eukaryota</taxon>
        <taxon>Sar</taxon>
        <taxon>Alveolata</taxon>
        <taxon>Apicomplexa</taxon>
        <taxon>Conoidasida</taxon>
        <taxon>Coccidia</taxon>
        <taxon>Eucoccidiorida</taxon>
        <taxon>Eimeriorina</taxon>
        <taxon>Eimeriidae</taxon>
        <taxon>Cyclospora</taxon>
    </lineage>
</organism>
<reference evidence="2 3" key="1">
    <citation type="journal article" date="2016" name="BMC Genomics">
        <title>Comparative genomics reveals Cyclospora cayetanensis possesses coccidia-like metabolism and invasion components but unique surface antigens.</title>
        <authorList>
            <person name="Liu S."/>
            <person name="Wang L."/>
            <person name="Zheng H."/>
            <person name="Xu Z."/>
            <person name="Roellig D.M."/>
            <person name="Li N."/>
            <person name="Frace M.A."/>
            <person name="Tang K."/>
            <person name="Arrowood M.J."/>
            <person name="Moss D.M."/>
            <person name="Zhang L."/>
            <person name="Feng Y."/>
            <person name="Xiao L."/>
        </authorList>
    </citation>
    <scope>NUCLEOTIDE SEQUENCE [LARGE SCALE GENOMIC DNA]</scope>
    <source>
        <strain evidence="2 3">CHN_HEN01</strain>
    </source>
</reference>
<sequence length="383" mass="41601">MKDNLPSQDEGGTYWESYWRPSWWGNSFPYRGRHMRSQGCLESSVGDSKSLECAALLSTRIAEHASTIGVAGNTCCDPVGWQQGSGSPLHAGSQNKALGIRCKDISSKAQKAEQFLPWALPGGGFNRMGARPQMQQQDNISRDKFGRHKNAKPRGVPVSAATASVVTAPAPIAPYPTTDVPWVVAAPAYHQLCSLKGKSTVYHSGVAALGGGFRISVFEFSGCASEKQREWSIRSRSLLKMEESRLPSRLQLHVHHGAGGLQQNSALLHSVEPLEASLVGAMSSRQCPPGKQRAVDRSFLVAAAVTTPAEAAAHVRAAIPKAAARPRKRNRDEEVIERHSDRKDSRFSSDAQQRNATPSRSPRFQTEKSSRQALHLVHPGKST</sequence>